<proteinExistence type="inferred from homology"/>
<dbReference type="InterPro" id="IPR005814">
    <property type="entry name" value="Aminotrans_3"/>
</dbReference>
<dbReference type="GO" id="GO:0030170">
    <property type="term" value="F:pyridoxal phosphate binding"/>
    <property type="evidence" value="ECO:0007669"/>
    <property type="project" value="InterPro"/>
</dbReference>
<organism evidence="11">
    <name type="scientific">marine metagenome</name>
    <dbReference type="NCBI Taxonomy" id="408172"/>
    <lineage>
        <taxon>unclassified sequences</taxon>
        <taxon>metagenomes</taxon>
        <taxon>ecological metagenomes</taxon>
    </lineage>
</organism>
<keyword evidence="10" id="KW-0496">Mitochondrion</keyword>
<keyword evidence="8" id="KW-0663">Pyridoxal phosphate</keyword>
<dbReference type="PANTHER" id="PTHR45688:SF3">
    <property type="entry name" value="ALANINE--GLYOXYLATE AMINOTRANSFERASE 2, MITOCHONDRIAL"/>
    <property type="match status" value="1"/>
</dbReference>
<dbReference type="SUPFAM" id="SSF53383">
    <property type="entry name" value="PLP-dependent transferases"/>
    <property type="match status" value="1"/>
</dbReference>
<dbReference type="InterPro" id="IPR015424">
    <property type="entry name" value="PyrdxlP-dep_Trfase"/>
</dbReference>
<dbReference type="EC" id="2.6.1.44" evidence="5"/>
<keyword evidence="7" id="KW-0808">Transferase</keyword>
<dbReference type="PIRSF" id="PIRSF000521">
    <property type="entry name" value="Transaminase_4ab_Lys_Orn"/>
    <property type="match status" value="1"/>
</dbReference>
<comment type="subcellular location">
    <subcellularLocation>
        <location evidence="2">Mitochondrion</location>
    </subcellularLocation>
</comment>
<dbReference type="InterPro" id="IPR049704">
    <property type="entry name" value="Aminotrans_3_PPA_site"/>
</dbReference>
<evidence type="ECO:0000256" key="6">
    <source>
        <dbReference type="ARBA" id="ARBA00022576"/>
    </source>
</evidence>
<keyword evidence="9" id="KW-0809">Transit peptide</keyword>
<evidence type="ECO:0000256" key="2">
    <source>
        <dbReference type="ARBA" id="ARBA00004173"/>
    </source>
</evidence>
<comment type="cofactor">
    <cofactor evidence="1">
        <name>pyridoxal 5'-phosphate</name>
        <dbReference type="ChEBI" id="CHEBI:597326"/>
    </cofactor>
</comment>
<protein>
    <recommendedName>
        <fullName evidence="5">alanine--glyoxylate transaminase</fullName>
        <ecNumber evidence="5">2.6.1.44</ecNumber>
    </recommendedName>
</protein>
<evidence type="ECO:0000256" key="7">
    <source>
        <dbReference type="ARBA" id="ARBA00022679"/>
    </source>
</evidence>
<dbReference type="PANTHER" id="PTHR45688">
    <property type="match status" value="1"/>
</dbReference>
<dbReference type="Gene3D" id="3.90.1150.10">
    <property type="entry name" value="Aspartate Aminotransferase, domain 1"/>
    <property type="match status" value="1"/>
</dbReference>
<dbReference type="Gene3D" id="3.40.640.10">
    <property type="entry name" value="Type I PLP-dependent aspartate aminotransferase-like (Major domain)"/>
    <property type="match status" value="1"/>
</dbReference>
<reference evidence="11" key="1">
    <citation type="submission" date="2018-05" db="EMBL/GenBank/DDBJ databases">
        <authorList>
            <person name="Lanie J.A."/>
            <person name="Ng W.-L."/>
            <person name="Kazmierczak K.M."/>
            <person name="Andrzejewski T.M."/>
            <person name="Davidsen T.M."/>
            <person name="Wayne K.J."/>
            <person name="Tettelin H."/>
            <person name="Glass J.I."/>
            <person name="Rusch D."/>
            <person name="Podicherti R."/>
            <person name="Tsui H.-C.T."/>
            <person name="Winkler M.E."/>
        </authorList>
    </citation>
    <scope>NUCLEOTIDE SEQUENCE</scope>
</reference>
<name>A0A382DGM9_9ZZZZ</name>
<evidence type="ECO:0000256" key="4">
    <source>
        <dbReference type="ARBA" id="ARBA00011881"/>
    </source>
</evidence>
<dbReference type="PROSITE" id="PS00600">
    <property type="entry name" value="AA_TRANSFER_CLASS_3"/>
    <property type="match status" value="1"/>
</dbReference>
<evidence type="ECO:0000256" key="10">
    <source>
        <dbReference type="ARBA" id="ARBA00023128"/>
    </source>
</evidence>
<keyword evidence="6" id="KW-0032">Aminotransferase</keyword>
<dbReference type="GO" id="GO:0008453">
    <property type="term" value="F:alanine-glyoxylate transaminase activity"/>
    <property type="evidence" value="ECO:0007669"/>
    <property type="project" value="UniProtKB-EC"/>
</dbReference>
<sequence length="389" mass="41857">MSKTVEKSQTARINEKHQKHIFNAVFNYYETPLPLQRGRGVHLYDFDGREYLDFFAGIVTVNVGHCHPKVTAAIQEQAATLAHTSTLYPTAPIVELAEKLAEITPGDLNRTFFTTSGTEANETAVLLAQLATGAQTIVALRHSYSGRSSVARSLSGQAPWKMQPNQIASIVHAPAPYCYRCPFKLTYPECGIACAEDLEELIATSTPGVVAGFLAETILGAGGFIVPPQEYFPIAVDIIRRHGGLFIADEVQTGFGRTGGAWFGIEHTGVEPDIITMAKGIANGAPLGATITRDDLADKFTPGLSISTFGGSPLASAASYASISVIEEEGLLDNAAQVGTHLSQRLKELKERFQVIGDVRGMGLMQAIELVKNRETKEPAPDVAVQLME</sequence>
<dbReference type="Pfam" id="PF00202">
    <property type="entry name" value="Aminotran_3"/>
    <property type="match status" value="1"/>
</dbReference>
<dbReference type="CDD" id="cd00610">
    <property type="entry name" value="OAT_like"/>
    <property type="match status" value="1"/>
</dbReference>
<comment type="similarity">
    <text evidence="3">Belongs to the class-III pyridoxal-phosphate-dependent aminotransferase family.</text>
</comment>
<evidence type="ECO:0000256" key="1">
    <source>
        <dbReference type="ARBA" id="ARBA00001933"/>
    </source>
</evidence>
<evidence type="ECO:0000256" key="5">
    <source>
        <dbReference type="ARBA" id="ARBA00013049"/>
    </source>
</evidence>
<comment type="subunit">
    <text evidence="4">Homotetramer.</text>
</comment>
<feature type="non-terminal residue" evidence="11">
    <location>
        <position position="389"/>
    </location>
</feature>
<dbReference type="InterPro" id="IPR015421">
    <property type="entry name" value="PyrdxlP-dep_Trfase_major"/>
</dbReference>
<accession>A0A382DGM9</accession>
<gene>
    <name evidence="11" type="ORF">METZ01_LOCUS189695</name>
</gene>
<evidence type="ECO:0000256" key="8">
    <source>
        <dbReference type="ARBA" id="ARBA00022898"/>
    </source>
</evidence>
<dbReference type="EMBL" id="UINC01038999">
    <property type="protein sequence ID" value="SVB36841.1"/>
    <property type="molecule type" value="Genomic_DNA"/>
</dbReference>
<dbReference type="AlphaFoldDB" id="A0A382DGM9"/>
<evidence type="ECO:0000313" key="11">
    <source>
        <dbReference type="EMBL" id="SVB36841.1"/>
    </source>
</evidence>
<dbReference type="GO" id="GO:0005739">
    <property type="term" value="C:mitochondrion"/>
    <property type="evidence" value="ECO:0007669"/>
    <property type="project" value="UniProtKB-SubCell"/>
</dbReference>
<evidence type="ECO:0000256" key="9">
    <source>
        <dbReference type="ARBA" id="ARBA00022946"/>
    </source>
</evidence>
<dbReference type="InterPro" id="IPR015422">
    <property type="entry name" value="PyrdxlP-dep_Trfase_small"/>
</dbReference>
<evidence type="ECO:0000256" key="3">
    <source>
        <dbReference type="ARBA" id="ARBA00008954"/>
    </source>
</evidence>